<dbReference type="OrthoDB" id="2972467at2"/>
<accession>A0A413GZM8</accession>
<protein>
    <submittedName>
        <fullName evidence="1">RHS repeat-associated core domain-containing protein</fullName>
    </submittedName>
</protein>
<comment type="caution">
    <text evidence="1">The sequence shown here is derived from an EMBL/GenBank/DDBJ whole genome shotgun (WGS) entry which is preliminary data.</text>
</comment>
<sequence length="431" mass="47241">MKLIGNRLTFVSDAATLSAYNSGSEFKDGAKLATEYTYDANGNMTKDLNKEIDIQYNVLNLPDKVTFSDGSTISYLYGANGVKLRTIHKIGSTTTTTDYCGNVVYENGVAKRLLTEEGYVSLSDRKYQYYLKDHQGNNQVVTDQNGEVEETSYYYPFGGIFLSTGSDVQPYKYNDKELNTEKGLNWYDYGARQYDAVLGRWNTVDPMAEKMYQWSPYTYCFDNPIKHIDEDGNIPWVAGLVGRAIDYGFQVLGNRFERKSWTQSLTDVNVQSIIVSAGTSMTGVGLGNVVNKGIALTKVAQASTKVGTVIKVAGEMAVDATMSVASQAINNGDVNAETAVLDVAVGKAAGIVGDKMKTSYQKSETGRLLYRQADHANRVAGSNPRASRAKKASTTTLKAQNYGEDAKVATSTAVSTFGNNTIDWWKKTDNN</sequence>
<dbReference type="Gene3D" id="2.180.10.10">
    <property type="entry name" value="RHS repeat-associated core"/>
    <property type="match status" value="1"/>
</dbReference>
<dbReference type="NCBIfam" id="TIGR03696">
    <property type="entry name" value="Rhs_assc_core"/>
    <property type="match status" value="1"/>
</dbReference>
<evidence type="ECO:0000313" key="1">
    <source>
        <dbReference type="EMBL" id="RGX76629.1"/>
    </source>
</evidence>
<dbReference type="RefSeq" id="WP_117988395.1">
    <property type="nucleotide sequence ID" value="NZ_CABMFG010000042.1"/>
</dbReference>
<gene>
    <name evidence="1" type="ORF">DXA68_19425</name>
</gene>
<dbReference type="InterPro" id="IPR022385">
    <property type="entry name" value="Rhs_assc_core"/>
</dbReference>
<dbReference type="InterPro" id="IPR050708">
    <property type="entry name" value="T6SS_VgrG/RHS"/>
</dbReference>
<dbReference type="PANTHER" id="PTHR32305:SF15">
    <property type="entry name" value="PROTEIN RHSA-RELATED"/>
    <property type="match status" value="1"/>
</dbReference>
<name>A0A413GZM8_9BACE</name>
<dbReference type="Proteomes" id="UP000286075">
    <property type="component" value="Unassembled WGS sequence"/>
</dbReference>
<proteinExistence type="predicted"/>
<dbReference type="EMBL" id="QSCF01000042">
    <property type="protein sequence ID" value="RGX76629.1"/>
    <property type="molecule type" value="Genomic_DNA"/>
</dbReference>
<dbReference type="PANTHER" id="PTHR32305">
    <property type="match status" value="1"/>
</dbReference>
<dbReference type="AlphaFoldDB" id="A0A413GZM8"/>
<reference evidence="1 2" key="1">
    <citation type="submission" date="2018-08" db="EMBL/GenBank/DDBJ databases">
        <title>A genome reference for cultivated species of the human gut microbiota.</title>
        <authorList>
            <person name="Zou Y."/>
            <person name="Xue W."/>
            <person name="Luo G."/>
        </authorList>
    </citation>
    <scope>NUCLEOTIDE SEQUENCE [LARGE SCALE GENOMIC DNA]</scope>
    <source>
        <strain evidence="1 2">OF03-9BH</strain>
    </source>
</reference>
<organism evidence="1 2">
    <name type="scientific">Bacteroides stercorirosoris</name>
    <dbReference type="NCBI Taxonomy" id="871324"/>
    <lineage>
        <taxon>Bacteria</taxon>
        <taxon>Pseudomonadati</taxon>
        <taxon>Bacteroidota</taxon>
        <taxon>Bacteroidia</taxon>
        <taxon>Bacteroidales</taxon>
        <taxon>Bacteroidaceae</taxon>
        <taxon>Bacteroides</taxon>
    </lineage>
</organism>
<evidence type="ECO:0000313" key="2">
    <source>
        <dbReference type="Proteomes" id="UP000286075"/>
    </source>
</evidence>